<sequence length="101" mass="11699">MIAVAQWHHEGYKASNKSFPAPSTRDCFNTTRSSDNSDDVSRIKFRAWIMMDAKSRSVSLSRIVESSRYTLSGPKRTQSRRIIKAPRFSRRELSLRKFSTK</sequence>
<organism evidence="1">
    <name type="scientific">Opuntia streptacantha</name>
    <name type="common">Prickly pear cactus</name>
    <name type="synonym">Opuntia cardona</name>
    <dbReference type="NCBI Taxonomy" id="393608"/>
    <lineage>
        <taxon>Eukaryota</taxon>
        <taxon>Viridiplantae</taxon>
        <taxon>Streptophyta</taxon>
        <taxon>Embryophyta</taxon>
        <taxon>Tracheophyta</taxon>
        <taxon>Spermatophyta</taxon>
        <taxon>Magnoliopsida</taxon>
        <taxon>eudicotyledons</taxon>
        <taxon>Gunneridae</taxon>
        <taxon>Pentapetalae</taxon>
        <taxon>Caryophyllales</taxon>
        <taxon>Cactineae</taxon>
        <taxon>Cactaceae</taxon>
        <taxon>Opuntioideae</taxon>
        <taxon>Opuntia</taxon>
    </lineage>
</organism>
<accession>A0A7C9E8N2</accession>
<protein>
    <submittedName>
        <fullName evidence="1">Uncharacterized protein</fullName>
    </submittedName>
</protein>
<proteinExistence type="predicted"/>
<reference evidence="1" key="1">
    <citation type="journal article" date="2013" name="J. Plant Res.">
        <title>Effect of fungi and light on seed germination of three Opuntia species from semiarid lands of central Mexico.</title>
        <authorList>
            <person name="Delgado-Sanchez P."/>
            <person name="Jimenez-Bremont J.F."/>
            <person name="Guerrero-Gonzalez Mde L."/>
            <person name="Flores J."/>
        </authorList>
    </citation>
    <scope>NUCLEOTIDE SEQUENCE</scope>
    <source>
        <tissue evidence="1">Cladode</tissue>
    </source>
</reference>
<reference evidence="1" key="2">
    <citation type="submission" date="2020-07" db="EMBL/GenBank/DDBJ databases">
        <authorList>
            <person name="Vera ALvarez R."/>
            <person name="Arias-Moreno D.M."/>
            <person name="Jimenez-Jacinto V."/>
            <person name="Jimenez-Bremont J.F."/>
            <person name="Swaminathan K."/>
            <person name="Moose S.P."/>
            <person name="Guerrero-Gonzalez M.L."/>
            <person name="Marino-Ramirez L."/>
            <person name="Landsman D."/>
            <person name="Rodriguez-Kessler M."/>
            <person name="Delgado-Sanchez P."/>
        </authorList>
    </citation>
    <scope>NUCLEOTIDE SEQUENCE</scope>
    <source>
        <tissue evidence="1">Cladode</tissue>
    </source>
</reference>
<evidence type="ECO:0000313" key="1">
    <source>
        <dbReference type="EMBL" id="MBA4659083.1"/>
    </source>
</evidence>
<dbReference type="EMBL" id="GISG01202815">
    <property type="protein sequence ID" value="MBA4659083.1"/>
    <property type="molecule type" value="Transcribed_RNA"/>
</dbReference>
<name>A0A7C9E8N2_OPUST</name>
<dbReference type="AlphaFoldDB" id="A0A7C9E8N2"/>